<dbReference type="EMBL" id="HBIO01027641">
    <property type="protein sequence ID" value="CAE0476384.1"/>
    <property type="molecule type" value="Transcribed_RNA"/>
</dbReference>
<reference evidence="1" key="1">
    <citation type="submission" date="2021-01" db="EMBL/GenBank/DDBJ databases">
        <authorList>
            <person name="Corre E."/>
            <person name="Pelletier E."/>
            <person name="Niang G."/>
            <person name="Scheremetjew M."/>
            <person name="Finn R."/>
            <person name="Kale V."/>
            <person name="Holt S."/>
            <person name="Cochrane G."/>
            <person name="Meng A."/>
            <person name="Brown T."/>
            <person name="Cohen L."/>
        </authorList>
    </citation>
    <scope>NUCLEOTIDE SEQUENCE</scope>
    <source>
        <strain evidence="1">MM31A-1</strain>
    </source>
</reference>
<dbReference type="AlphaFoldDB" id="A0A7S3VER1"/>
<sequence length="455" mass="51561">MILTSCSSLRRRGGASSWGLLLVLATATCVALLFSFSFAATMSKELKQSDNIPHENQIVKNHVVEDKMEQQQPVALSPVASSDVAKKQQHQEMNATPNKMKNFCTRSDIRHGKWVGKINSTNSSTETAVMPMHAPNLAGANSSQNYDACNAPDMYQWQVANEKNENDSSCEFQQEFNSELFCDRMKNTVILFIGDSITWEMYESLVHLTDGHVDKRVHNRAIQRKIAIVINVCGDNHVTLIYRWNKDLSNKGTSVAIENMLNETFPTMIVLNTGAHYQSDIVYHERMDHALDLIAGWQSMCQDRNLPCPFFWRTTPPGIFNCKSFTRPVNNITMMEEHVASNPGAYNWNHFRHQNELALQKLESSGLSSYNIIDAYEVGIQRPELQVSQADCLHHCQPAAADAYNTIMLHYLQVNRTLEDMSKIAKYEYSYNRTTNIALSGIDVDWSQDTTPYLS</sequence>
<protein>
    <recommendedName>
        <fullName evidence="2">SGNH domain-containing protein</fullName>
    </recommendedName>
</protein>
<proteinExistence type="predicted"/>
<organism evidence="1">
    <name type="scientific">Chaetoceros debilis</name>
    <dbReference type="NCBI Taxonomy" id="122233"/>
    <lineage>
        <taxon>Eukaryota</taxon>
        <taxon>Sar</taxon>
        <taxon>Stramenopiles</taxon>
        <taxon>Ochrophyta</taxon>
        <taxon>Bacillariophyta</taxon>
        <taxon>Coscinodiscophyceae</taxon>
        <taxon>Chaetocerotophycidae</taxon>
        <taxon>Chaetocerotales</taxon>
        <taxon>Chaetocerotaceae</taxon>
        <taxon>Chaetoceros</taxon>
    </lineage>
</organism>
<evidence type="ECO:0000313" key="1">
    <source>
        <dbReference type="EMBL" id="CAE0476384.1"/>
    </source>
</evidence>
<gene>
    <name evidence="1" type="ORF">CDEB00056_LOCUS21237</name>
</gene>
<name>A0A7S3VER1_9STRA</name>
<accession>A0A7S3VER1</accession>
<evidence type="ECO:0008006" key="2">
    <source>
        <dbReference type="Google" id="ProtNLM"/>
    </source>
</evidence>